<keyword evidence="2 4" id="KW-0378">Hydrolase</keyword>
<dbReference type="EMBL" id="CP033898">
    <property type="protein sequence ID" value="AZA09305.1"/>
    <property type="molecule type" value="Genomic_DNA"/>
</dbReference>
<evidence type="ECO:0000259" key="3">
    <source>
        <dbReference type="Pfam" id="PF03061"/>
    </source>
</evidence>
<organism evidence="4 5">
    <name type="scientific">Corynebacterium pseudopelargi</name>
    <dbReference type="NCBI Taxonomy" id="2080757"/>
    <lineage>
        <taxon>Bacteria</taxon>
        <taxon>Bacillati</taxon>
        <taxon>Actinomycetota</taxon>
        <taxon>Actinomycetes</taxon>
        <taxon>Mycobacteriales</taxon>
        <taxon>Corynebacteriaceae</taxon>
        <taxon>Corynebacterium</taxon>
    </lineage>
</organism>
<comment type="similarity">
    <text evidence="1">Belongs to the thioesterase PaaI family.</text>
</comment>
<dbReference type="InterPro" id="IPR006683">
    <property type="entry name" value="Thioestr_dom"/>
</dbReference>
<dbReference type="Pfam" id="PF03061">
    <property type="entry name" value="4HBT"/>
    <property type="match status" value="1"/>
</dbReference>
<evidence type="ECO:0000256" key="1">
    <source>
        <dbReference type="ARBA" id="ARBA00008324"/>
    </source>
</evidence>
<dbReference type="SUPFAM" id="SSF54637">
    <property type="entry name" value="Thioesterase/thiol ester dehydrase-isomerase"/>
    <property type="match status" value="1"/>
</dbReference>
<dbReference type="GO" id="GO:0061522">
    <property type="term" value="F:1,4-dihydroxy-2-naphthoyl-CoA thioesterase activity"/>
    <property type="evidence" value="ECO:0007669"/>
    <property type="project" value="TreeGrafter"/>
</dbReference>
<dbReference type="EC" id="3.1.2.-" evidence="4"/>
<name>A0A3G6IU72_9CORY</name>
<dbReference type="InterPro" id="IPR003736">
    <property type="entry name" value="PAAI_dom"/>
</dbReference>
<dbReference type="PANTHER" id="PTHR43240">
    <property type="entry name" value="1,4-DIHYDROXY-2-NAPHTHOYL-COA THIOESTERASE 1"/>
    <property type="match status" value="1"/>
</dbReference>
<sequence>MSKQSDMLSALSSLDAEGMSIEELERFNESVTGFTKTLGMRFTKITPEVVAAELHVSGAHLQPAGIVNGGVYSSLAETAGSILGLTRANGDLVVGVNCNADFIATVSAGVIDLEARFVHAGRSSQLIEVHLHHRGKLVSRAMLRTMVLQKPAEPPKKDKFAE</sequence>
<dbReference type="KEGG" id="cpso:CPPEL_05930"/>
<gene>
    <name evidence="4" type="ORF">CPPEL_05930</name>
</gene>
<keyword evidence="5" id="KW-1185">Reference proteome</keyword>
<proteinExistence type="inferred from homology"/>
<evidence type="ECO:0000313" key="4">
    <source>
        <dbReference type="EMBL" id="AZA09305.1"/>
    </source>
</evidence>
<feature type="domain" description="Thioesterase" evidence="3">
    <location>
        <begin position="65"/>
        <end position="135"/>
    </location>
</feature>
<dbReference type="InterPro" id="IPR029069">
    <property type="entry name" value="HotDog_dom_sf"/>
</dbReference>
<dbReference type="CDD" id="cd03443">
    <property type="entry name" value="PaaI_thioesterase"/>
    <property type="match status" value="1"/>
</dbReference>
<dbReference type="GO" id="GO:0005829">
    <property type="term" value="C:cytosol"/>
    <property type="evidence" value="ECO:0007669"/>
    <property type="project" value="TreeGrafter"/>
</dbReference>
<dbReference type="NCBIfam" id="TIGR00369">
    <property type="entry name" value="unchar_dom_1"/>
    <property type="match status" value="1"/>
</dbReference>
<evidence type="ECO:0000256" key="2">
    <source>
        <dbReference type="ARBA" id="ARBA00022801"/>
    </source>
</evidence>
<accession>A0A3G6IU72</accession>
<evidence type="ECO:0000313" key="5">
    <source>
        <dbReference type="Proteomes" id="UP000271426"/>
    </source>
</evidence>
<reference evidence="4 5" key="1">
    <citation type="submission" date="2018-11" db="EMBL/GenBank/DDBJ databases">
        <authorList>
            <person name="Kleinhagauer T."/>
            <person name="Glaeser S.P."/>
            <person name="Spergser J."/>
            <person name="Ruckert C."/>
            <person name="Kaempfer P."/>
            <person name="Busse H.-J."/>
        </authorList>
    </citation>
    <scope>NUCLEOTIDE SEQUENCE [LARGE SCALE GENOMIC DNA]</scope>
    <source>
        <strain evidence="4 5">812CH</strain>
    </source>
</reference>
<dbReference type="Gene3D" id="3.10.129.10">
    <property type="entry name" value="Hotdog Thioesterase"/>
    <property type="match status" value="1"/>
</dbReference>
<dbReference type="RefSeq" id="WP_245990401.1">
    <property type="nucleotide sequence ID" value="NZ_CP033898.1"/>
</dbReference>
<dbReference type="PANTHER" id="PTHR43240:SF5">
    <property type="entry name" value="1,4-DIHYDROXY-2-NAPHTHOYL-COA THIOESTERASE 1"/>
    <property type="match status" value="1"/>
</dbReference>
<protein>
    <submittedName>
        <fullName evidence="4">Esterase</fullName>
        <ecNumber evidence="4">3.1.2.-</ecNumber>
    </submittedName>
</protein>
<dbReference type="Proteomes" id="UP000271426">
    <property type="component" value="Chromosome"/>
</dbReference>
<dbReference type="AlphaFoldDB" id="A0A3G6IU72"/>